<organism evidence="3">
    <name type="scientific">Panicum hallii</name>
    <dbReference type="NCBI Taxonomy" id="206008"/>
    <lineage>
        <taxon>Eukaryota</taxon>
        <taxon>Viridiplantae</taxon>
        <taxon>Streptophyta</taxon>
        <taxon>Embryophyta</taxon>
        <taxon>Tracheophyta</taxon>
        <taxon>Spermatophyta</taxon>
        <taxon>Magnoliopsida</taxon>
        <taxon>Liliopsida</taxon>
        <taxon>Poales</taxon>
        <taxon>Poaceae</taxon>
        <taxon>PACMAD clade</taxon>
        <taxon>Panicoideae</taxon>
        <taxon>Panicodae</taxon>
        <taxon>Paniceae</taxon>
        <taxon>Panicinae</taxon>
        <taxon>Panicum</taxon>
        <taxon>Panicum sect. Panicum</taxon>
    </lineage>
</organism>
<sequence length="150" mass="15591">MAAASGRDRCAGACAFLLLLLGLGVAAGAETTEAIAAVDPNQERRILLLRACYSLSFTGVCLDQNSDESKDAFAQVPWSPAPAPSPMNPIDCRSACASRCALSSRPNLCNRACGSCCARCNCVPPGTSGNYHMCPCYAAITTRGGRPKCP</sequence>
<comment type="similarity">
    <text evidence="1">Belongs to the GASA family.</text>
</comment>
<evidence type="ECO:0000313" key="3">
    <source>
        <dbReference type="EMBL" id="PVH36006.1"/>
    </source>
</evidence>
<dbReference type="AlphaFoldDB" id="A0A2T8IEB3"/>
<keyword evidence="2" id="KW-0732">Signal</keyword>
<evidence type="ECO:0000256" key="1">
    <source>
        <dbReference type="ARBA" id="ARBA00010582"/>
    </source>
</evidence>
<feature type="chain" id="PRO_5015626462" description="Gibberellin-regulated protein" evidence="2">
    <location>
        <begin position="29"/>
        <end position="150"/>
    </location>
</feature>
<dbReference type="PANTHER" id="PTHR23201:SF45">
    <property type="entry name" value="SNAKIN-2-LIKE"/>
    <property type="match status" value="1"/>
</dbReference>
<feature type="signal peptide" evidence="2">
    <location>
        <begin position="1"/>
        <end position="28"/>
    </location>
</feature>
<reference evidence="3" key="1">
    <citation type="submission" date="2018-04" db="EMBL/GenBank/DDBJ databases">
        <title>WGS assembly of Panicum hallii.</title>
        <authorList>
            <person name="Lovell J."/>
            <person name="Jenkins J."/>
            <person name="Lowry D."/>
            <person name="Mamidi S."/>
            <person name="Sreedasyam A."/>
            <person name="Weng X."/>
            <person name="Barry K."/>
            <person name="Bonette J."/>
            <person name="Campitelli B."/>
            <person name="Daum C."/>
            <person name="Gordon S."/>
            <person name="Gould B."/>
            <person name="Lipzen A."/>
            <person name="Macqueen A."/>
            <person name="Palacio-Mejia J."/>
            <person name="Plott C."/>
            <person name="Shakirov E."/>
            <person name="Shu S."/>
            <person name="Yoshinaga Y."/>
            <person name="Zane M."/>
            <person name="Rokhsar D."/>
            <person name="Grimwood J."/>
            <person name="Schmutz J."/>
            <person name="Juenger T."/>
        </authorList>
    </citation>
    <scope>NUCLEOTIDE SEQUENCE [LARGE SCALE GENOMIC DNA]</scope>
    <source>
        <strain evidence="3">FIL2</strain>
    </source>
</reference>
<name>A0A2T8IEB3_9POAL</name>
<proteinExistence type="inferred from homology"/>
<dbReference type="Pfam" id="PF02704">
    <property type="entry name" value="GASA"/>
    <property type="match status" value="1"/>
</dbReference>
<dbReference type="PANTHER" id="PTHR23201">
    <property type="entry name" value="EXTENSIN, PROLINE-RICH PROTEIN"/>
    <property type="match status" value="1"/>
</dbReference>
<evidence type="ECO:0008006" key="4">
    <source>
        <dbReference type="Google" id="ProtNLM"/>
    </source>
</evidence>
<accession>A0A2T8IEB3</accession>
<gene>
    <name evidence="3" type="ORF">PAHAL_7G335800</name>
</gene>
<dbReference type="InterPro" id="IPR003854">
    <property type="entry name" value="GASA"/>
</dbReference>
<dbReference type="Gramene" id="PVH36006">
    <property type="protein sequence ID" value="PVH36006"/>
    <property type="gene ID" value="PAHAL_7G335800"/>
</dbReference>
<dbReference type="EMBL" id="CM008052">
    <property type="protein sequence ID" value="PVH36006.1"/>
    <property type="molecule type" value="Genomic_DNA"/>
</dbReference>
<evidence type="ECO:0000256" key="2">
    <source>
        <dbReference type="SAM" id="SignalP"/>
    </source>
</evidence>
<protein>
    <recommendedName>
        <fullName evidence="4">Gibberellin-regulated protein</fullName>
    </recommendedName>
</protein>
<dbReference type="Proteomes" id="UP000243499">
    <property type="component" value="Chromosome 7"/>
</dbReference>